<dbReference type="Pfam" id="PF14611">
    <property type="entry name" value="KH_SLS1_1"/>
    <property type="match status" value="1"/>
</dbReference>
<protein>
    <submittedName>
        <fullName evidence="4">Uncharacterized protein</fullName>
    </submittedName>
</protein>
<reference evidence="5" key="1">
    <citation type="journal article" date="2015" name="BMC Genomics">
        <title>Draft genome of a commonly misdiagnosed multidrug resistant pathogen Candida auris.</title>
        <authorList>
            <person name="Chatterjee S."/>
            <person name="Alampalli S.V."/>
            <person name="Nageshan R.K."/>
            <person name="Chettiar S.T."/>
            <person name="Joshi S."/>
            <person name="Tatu U.S."/>
        </authorList>
    </citation>
    <scope>NUCLEOTIDE SEQUENCE [LARGE SCALE GENOMIC DNA]</scope>
    <source>
        <strain evidence="5">6684</strain>
    </source>
</reference>
<dbReference type="VEuPathDB" id="FungiDB:CJJ07_002229"/>
<proteinExistence type="predicted"/>
<feature type="domain" description="SLS1 C-terminal" evidence="3">
    <location>
        <begin position="347"/>
        <end position="754"/>
    </location>
</feature>
<dbReference type="EMBL" id="LGST01000003">
    <property type="protein sequence ID" value="KNE02578.1"/>
    <property type="molecule type" value="Genomic_DNA"/>
</dbReference>
<feature type="domain" description="SLS1 N-terminal" evidence="2">
    <location>
        <begin position="106"/>
        <end position="180"/>
    </location>
</feature>
<dbReference type="VEuPathDB" id="FungiDB:B9J08_002131"/>
<accession>A0A0L0P892</accession>
<dbReference type="AlphaFoldDB" id="A0A0L0P892"/>
<dbReference type="InterPro" id="IPR032741">
    <property type="entry name" value="Sls1_KH-1"/>
</dbReference>
<organism evidence="4 5">
    <name type="scientific">Candidozyma auris</name>
    <name type="common">Yeast</name>
    <name type="synonym">Candida auris</name>
    <dbReference type="NCBI Taxonomy" id="498019"/>
    <lineage>
        <taxon>Eukaryota</taxon>
        <taxon>Fungi</taxon>
        <taxon>Dikarya</taxon>
        <taxon>Ascomycota</taxon>
        <taxon>Saccharomycotina</taxon>
        <taxon>Pichiomycetes</taxon>
        <taxon>Metschnikowiaceae</taxon>
        <taxon>Candidozyma</taxon>
    </lineage>
</organism>
<dbReference type="VEuPathDB" id="FungiDB:CJJ09_003216"/>
<dbReference type="InterPro" id="IPR048401">
    <property type="entry name" value="SLS1_C"/>
</dbReference>
<comment type="caution">
    <text evidence="4">The sequence shown here is derived from an EMBL/GenBank/DDBJ whole genome shotgun (WGS) entry which is preliminary data.</text>
</comment>
<evidence type="ECO:0000259" key="2">
    <source>
        <dbReference type="Pfam" id="PF20776"/>
    </source>
</evidence>
<dbReference type="VEuPathDB" id="FungiDB:CJI97_002322"/>
<evidence type="ECO:0000313" key="4">
    <source>
        <dbReference type="EMBL" id="KNE02578.1"/>
    </source>
</evidence>
<dbReference type="Pfam" id="PF20778">
    <property type="entry name" value="SLS1_C"/>
    <property type="match status" value="1"/>
</dbReference>
<feature type="domain" description="SLS1 first KH" evidence="1">
    <location>
        <begin position="196"/>
        <end position="249"/>
    </location>
</feature>
<dbReference type="Pfam" id="PF20776">
    <property type="entry name" value="SLS1_N"/>
    <property type="match status" value="1"/>
</dbReference>
<dbReference type="VEuPathDB" id="FungiDB:QG37_00391"/>
<name>A0A0L0P892_CANAR</name>
<evidence type="ECO:0000259" key="3">
    <source>
        <dbReference type="Pfam" id="PF20778"/>
    </source>
</evidence>
<sequence length="758" mass="86247">MLIPLLLRAFRGTHLRRLSIAPRLYNLSKYPSFIHEELKDVPRSKQTKSLPKARKRILILSPEETKDKKFSRYLKDVNKKARRASSKPVLKLIDDDSVHSIGSSTTSNEILLDSVEMFKPKSREVSLAKKSSIISDLGKSFTKPQLLDYIKQNHNTTRGLKSAPKHKVATFIVEKLWTTNVSGVSKLEDLFVTEPVTLTQLEMFLLLLCNGLVLKHIRSAVSKIQFDRKSNQLLLTGTPQQIENAKINLMLDLESANKEEIDLQTVKSLALQKHGSFDVKDVSNNTEVFFQHLENDKYELYAFNKNQLKRTKRLLLWLLNYNPHNKEFLHLPEGSQLLKMLPFKDDDSLSWKDRNKNLYVVERLNTNPNTLLVDELAKFSDSALADVDLDEELWHDEDDKLSLRRAAEEKIDESGWDLLESLGFGKSKKNNATKMDQTISYKATLSQSQRDQIYKELTDFSYKQNLPGVAKAQLDPKIFTVTLGNILFEAESNESGVLPPILSLGEHKLFQFNSNVTLAHDKLLSIQQGEGEGAVLKDPHIYSLQFKFTPSPFTHGANVMTNEHMDYPPVEMWVQLKKNLVPDIDSLHLVSVEAENSSLVCLPEAKSDMKVTCQLTGRVIQELDEQDFTQQTITETLGSTIDRYQRFKSQPGVIEFLQNSQLDFSGKTPTSIAPNIDLVINGKKVRYHYLNVSYRREIAFEVPHSNGEDLMVHVSVVDGGSLGGKRIEIRFVGDYTGKVSREEFDALIDQVLKFLNTL</sequence>
<dbReference type="Proteomes" id="UP000037122">
    <property type="component" value="Unassembled WGS sequence"/>
</dbReference>
<evidence type="ECO:0000259" key="1">
    <source>
        <dbReference type="Pfam" id="PF14611"/>
    </source>
</evidence>
<dbReference type="VEuPathDB" id="FungiDB:CJI96_0002804"/>
<evidence type="ECO:0000313" key="5">
    <source>
        <dbReference type="Proteomes" id="UP000037122"/>
    </source>
</evidence>
<gene>
    <name evidence="4" type="ORF">QG37_00391</name>
</gene>
<dbReference type="InterPro" id="IPR048400">
    <property type="entry name" value="SLS1_N"/>
</dbReference>
<dbReference type="GO" id="GO:0005743">
    <property type="term" value="C:mitochondrial inner membrane"/>
    <property type="evidence" value="ECO:0007669"/>
    <property type="project" value="InterPro"/>
</dbReference>